<keyword evidence="1" id="KW-0812">Transmembrane</keyword>
<evidence type="ECO:0000313" key="3">
    <source>
        <dbReference type="Proteomes" id="UP000266673"/>
    </source>
</evidence>
<proteinExistence type="predicted"/>
<organism evidence="2 3">
    <name type="scientific">Gigaspora rosea</name>
    <dbReference type="NCBI Taxonomy" id="44941"/>
    <lineage>
        <taxon>Eukaryota</taxon>
        <taxon>Fungi</taxon>
        <taxon>Fungi incertae sedis</taxon>
        <taxon>Mucoromycota</taxon>
        <taxon>Glomeromycotina</taxon>
        <taxon>Glomeromycetes</taxon>
        <taxon>Diversisporales</taxon>
        <taxon>Gigasporaceae</taxon>
        <taxon>Gigaspora</taxon>
    </lineage>
</organism>
<dbReference type="AlphaFoldDB" id="A0A397VQ92"/>
<dbReference type="Proteomes" id="UP000266673">
    <property type="component" value="Unassembled WGS sequence"/>
</dbReference>
<keyword evidence="1" id="KW-0472">Membrane</keyword>
<reference evidence="2 3" key="1">
    <citation type="submission" date="2018-06" db="EMBL/GenBank/DDBJ databases">
        <title>Comparative genomics reveals the genomic features of Rhizophagus irregularis, R. cerebriforme, R. diaphanum and Gigaspora rosea, and their symbiotic lifestyle signature.</title>
        <authorList>
            <person name="Morin E."/>
            <person name="San Clemente H."/>
            <person name="Chen E.C.H."/>
            <person name="De La Providencia I."/>
            <person name="Hainaut M."/>
            <person name="Kuo A."/>
            <person name="Kohler A."/>
            <person name="Murat C."/>
            <person name="Tang N."/>
            <person name="Roy S."/>
            <person name="Loubradou J."/>
            <person name="Henrissat B."/>
            <person name="Grigoriev I.V."/>
            <person name="Corradi N."/>
            <person name="Roux C."/>
            <person name="Martin F.M."/>
        </authorList>
    </citation>
    <scope>NUCLEOTIDE SEQUENCE [LARGE SCALE GENOMIC DNA]</scope>
    <source>
        <strain evidence="2 3">DAOM 194757</strain>
    </source>
</reference>
<keyword evidence="3" id="KW-1185">Reference proteome</keyword>
<accession>A0A397VQ92</accession>
<gene>
    <name evidence="2" type="ORF">C2G38_2069429</name>
</gene>
<feature type="non-terminal residue" evidence="2">
    <location>
        <position position="1"/>
    </location>
</feature>
<evidence type="ECO:0000256" key="1">
    <source>
        <dbReference type="SAM" id="Phobius"/>
    </source>
</evidence>
<protein>
    <submittedName>
        <fullName evidence="2">Uncharacterized protein</fullName>
    </submittedName>
</protein>
<name>A0A397VQ92_9GLOM</name>
<feature type="transmembrane region" description="Helical" evidence="1">
    <location>
        <begin position="58"/>
        <end position="74"/>
    </location>
</feature>
<feature type="transmembrane region" description="Helical" evidence="1">
    <location>
        <begin position="34"/>
        <end position="52"/>
    </location>
</feature>
<keyword evidence="1" id="KW-1133">Transmembrane helix</keyword>
<evidence type="ECO:0000313" key="2">
    <source>
        <dbReference type="EMBL" id="RIB24685.1"/>
    </source>
</evidence>
<sequence length="96" mass="11293">LIQLLSLYISLRRRAKVLRTGSFSWRHLNRPPNLLFFLIEVHLISFCLLILFHKSDHLNFISLFCGFSFVIASIKRHSSPILSCSTFLFFQYNSML</sequence>
<dbReference type="EMBL" id="QKWP01000206">
    <property type="protein sequence ID" value="RIB24685.1"/>
    <property type="molecule type" value="Genomic_DNA"/>
</dbReference>
<comment type="caution">
    <text evidence="2">The sequence shown here is derived from an EMBL/GenBank/DDBJ whole genome shotgun (WGS) entry which is preliminary data.</text>
</comment>